<gene>
    <name evidence="6" type="ORF">CUJ84_Chr002281</name>
</gene>
<dbReference type="InterPro" id="IPR011006">
    <property type="entry name" value="CheY-like_superfamily"/>
</dbReference>
<dbReference type="PANTHER" id="PTHR48111">
    <property type="entry name" value="REGULATOR OF RPOS"/>
    <property type="match status" value="1"/>
</dbReference>
<dbReference type="EMBL" id="CP025012">
    <property type="protein sequence ID" value="AUW42641.1"/>
    <property type="molecule type" value="Genomic_DNA"/>
</dbReference>
<evidence type="ECO:0000256" key="3">
    <source>
        <dbReference type="PROSITE-ProRule" id="PRU01091"/>
    </source>
</evidence>
<keyword evidence="2" id="KW-0597">Phosphoprotein</keyword>
<proteinExistence type="predicted"/>
<feature type="DNA-binding region" description="OmpR/PhoB-type" evidence="3">
    <location>
        <begin position="32"/>
        <end position="127"/>
    </location>
</feature>
<dbReference type="InterPro" id="IPR036388">
    <property type="entry name" value="WH-like_DNA-bd_sf"/>
</dbReference>
<dbReference type="Gene3D" id="3.40.50.2300">
    <property type="match status" value="1"/>
</dbReference>
<dbReference type="GO" id="GO:0005829">
    <property type="term" value="C:cytosol"/>
    <property type="evidence" value="ECO:0007669"/>
    <property type="project" value="TreeGrafter"/>
</dbReference>
<dbReference type="PROSITE" id="PS50110">
    <property type="entry name" value="RESPONSE_REGULATORY"/>
    <property type="match status" value="1"/>
</dbReference>
<dbReference type="GO" id="GO:0032993">
    <property type="term" value="C:protein-DNA complex"/>
    <property type="evidence" value="ECO:0007669"/>
    <property type="project" value="TreeGrafter"/>
</dbReference>
<protein>
    <submittedName>
        <fullName evidence="6">Response regulator receiver protein</fullName>
    </submittedName>
</protein>
<evidence type="ECO:0000259" key="5">
    <source>
        <dbReference type="PROSITE" id="PS51755"/>
    </source>
</evidence>
<dbReference type="SMART" id="SM00862">
    <property type="entry name" value="Trans_reg_C"/>
    <property type="match status" value="1"/>
</dbReference>
<evidence type="ECO:0000259" key="4">
    <source>
        <dbReference type="PROSITE" id="PS50110"/>
    </source>
</evidence>
<sequence length="277" mass="30853">MQVQFADTLEQTNPADAYLPHHSREAKREAYDDAIRFGRFCAIPHSRQLLLDGSPQEIGGRAFDLLMVLLRSNGRIVSKDEILNEVWPSLVVEECNLRFQVKSLRRALGSQGNMIKTIVRRGYMLIRDDVVPEGEARFDATRSTTISEVDTPVAIRASAPYIVLIEDDESVRRSISTLLRSVGLGVASFESVKEYQESEHSPQPDCLILDVCLPGRSGLDFQADLLKSGIRYPIIFISGHADIQMSVRAMKAGAVEFLTKPVRHQDLLSAVDMAINA</sequence>
<dbReference type="RefSeq" id="WP_105006181.1">
    <property type="nucleotide sequence ID" value="NZ_CP025012.1"/>
</dbReference>
<dbReference type="InterPro" id="IPR001789">
    <property type="entry name" value="Sig_transdc_resp-reg_receiver"/>
</dbReference>
<feature type="domain" description="Response regulatory" evidence="4">
    <location>
        <begin position="161"/>
        <end position="275"/>
    </location>
</feature>
<dbReference type="GO" id="GO:0000976">
    <property type="term" value="F:transcription cis-regulatory region binding"/>
    <property type="evidence" value="ECO:0007669"/>
    <property type="project" value="TreeGrafter"/>
</dbReference>
<evidence type="ECO:0000313" key="6">
    <source>
        <dbReference type="EMBL" id="AUW42641.1"/>
    </source>
</evidence>
<dbReference type="Gene3D" id="1.10.10.10">
    <property type="entry name" value="Winged helix-like DNA-binding domain superfamily/Winged helix DNA-binding domain"/>
    <property type="match status" value="1"/>
</dbReference>
<reference evidence="6 7" key="1">
    <citation type="submission" date="2017-11" db="EMBL/GenBank/DDBJ databases">
        <title>Complete genome of Rhizobium leguminosarum Norway, an ineffective micro-symbiont.</title>
        <authorList>
            <person name="Hoffrichter A."/>
            <person name="Liang J."/>
            <person name="Brachmann A."/>
            <person name="Marin M."/>
        </authorList>
    </citation>
    <scope>NUCLEOTIDE SEQUENCE [LARGE SCALE GENOMIC DNA]</scope>
    <source>
        <strain evidence="6 7">Norway</strain>
    </source>
</reference>
<dbReference type="GO" id="GO:0006355">
    <property type="term" value="P:regulation of DNA-templated transcription"/>
    <property type="evidence" value="ECO:0007669"/>
    <property type="project" value="InterPro"/>
</dbReference>
<dbReference type="InterPro" id="IPR001867">
    <property type="entry name" value="OmpR/PhoB-type_DNA-bd"/>
</dbReference>
<name>A0A2K9Z3G5_RHILE</name>
<feature type="domain" description="OmpR/PhoB-type" evidence="5">
    <location>
        <begin position="32"/>
        <end position="127"/>
    </location>
</feature>
<evidence type="ECO:0000256" key="1">
    <source>
        <dbReference type="ARBA" id="ARBA00023125"/>
    </source>
</evidence>
<keyword evidence="1 3" id="KW-0238">DNA-binding</keyword>
<feature type="modified residue" description="4-aspartylphosphate" evidence="2">
    <location>
        <position position="210"/>
    </location>
</feature>
<dbReference type="SUPFAM" id="SSF46894">
    <property type="entry name" value="C-terminal effector domain of the bipartite response regulators"/>
    <property type="match status" value="1"/>
</dbReference>
<evidence type="ECO:0000256" key="2">
    <source>
        <dbReference type="PROSITE-ProRule" id="PRU00169"/>
    </source>
</evidence>
<dbReference type="PROSITE" id="PS51755">
    <property type="entry name" value="OMPR_PHOB"/>
    <property type="match status" value="1"/>
</dbReference>
<dbReference type="SMART" id="SM00448">
    <property type="entry name" value="REC"/>
    <property type="match status" value="1"/>
</dbReference>
<accession>A0A2K9Z3G5</accession>
<dbReference type="CDD" id="cd00383">
    <property type="entry name" value="trans_reg_C"/>
    <property type="match status" value="1"/>
</dbReference>
<organism evidence="6 7">
    <name type="scientific">Rhizobium leguminosarum</name>
    <dbReference type="NCBI Taxonomy" id="384"/>
    <lineage>
        <taxon>Bacteria</taxon>
        <taxon>Pseudomonadati</taxon>
        <taxon>Pseudomonadota</taxon>
        <taxon>Alphaproteobacteria</taxon>
        <taxon>Hyphomicrobiales</taxon>
        <taxon>Rhizobiaceae</taxon>
        <taxon>Rhizobium/Agrobacterium group</taxon>
        <taxon>Rhizobium</taxon>
    </lineage>
</organism>
<dbReference type="InterPro" id="IPR016032">
    <property type="entry name" value="Sig_transdc_resp-reg_C-effctor"/>
</dbReference>
<dbReference type="Pfam" id="PF00486">
    <property type="entry name" value="Trans_reg_C"/>
    <property type="match status" value="1"/>
</dbReference>
<dbReference type="Proteomes" id="UP000238523">
    <property type="component" value="Chromosome"/>
</dbReference>
<dbReference type="SUPFAM" id="SSF52172">
    <property type="entry name" value="CheY-like"/>
    <property type="match status" value="1"/>
</dbReference>
<dbReference type="PANTHER" id="PTHR48111:SF56">
    <property type="entry name" value="TETRATHIONATE RESPONSE REGULATORY PROTEIN TTRR"/>
    <property type="match status" value="1"/>
</dbReference>
<dbReference type="GO" id="GO:0000156">
    <property type="term" value="F:phosphorelay response regulator activity"/>
    <property type="evidence" value="ECO:0007669"/>
    <property type="project" value="TreeGrafter"/>
</dbReference>
<dbReference type="AlphaFoldDB" id="A0A2K9Z3G5"/>
<evidence type="ECO:0000313" key="7">
    <source>
        <dbReference type="Proteomes" id="UP000238523"/>
    </source>
</evidence>
<dbReference type="InterPro" id="IPR039420">
    <property type="entry name" value="WalR-like"/>
</dbReference>
<dbReference type="Pfam" id="PF00072">
    <property type="entry name" value="Response_reg"/>
    <property type="match status" value="1"/>
</dbReference>